<name>A0A9D2ACV3_9BACT</name>
<organism evidence="2 3">
    <name type="scientific">Candidatus Odoribacter faecigallinarum</name>
    <dbReference type="NCBI Taxonomy" id="2838706"/>
    <lineage>
        <taxon>Bacteria</taxon>
        <taxon>Pseudomonadati</taxon>
        <taxon>Bacteroidota</taxon>
        <taxon>Bacteroidia</taxon>
        <taxon>Bacteroidales</taxon>
        <taxon>Odoribacteraceae</taxon>
        <taxon>Odoribacter</taxon>
    </lineage>
</organism>
<feature type="region of interest" description="Disordered" evidence="1">
    <location>
        <begin position="34"/>
        <end position="60"/>
    </location>
</feature>
<proteinExistence type="predicted"/>
<accession>A0A9D2ACV3</accession>
<reference evidence="2" key="1">
    <citation type="journal article" date="2021" name="PeerJ">
        <title>Extensive microbial diversity within the chicken gut microbiome revealed by metagenomics and culture.</title>
        <authorList>
            <person name="Gilroy R."/>
            <person name="Ravi A."/>
            <person name="Getino M."/>
            <person name="Pursley I."/>
            <person name="Horton D.L."/>
            <person name="Alikhan N.F."/>
            <person name="Baker D."/>
            <person name="Gharbi K."/>
            <person name="Hall N."/>
            <person name="Watson M."/>
            <person name="Adriaenssens E.M."/>
            <person name="Foster-Nyarko E."/>
            <person name="Jarju S."/>
            <person name="Secka A."/>
            <person name="Antonio M."/>
            <person name="Oren A."/>
            <person name="Chaudhuri R.R."/>
            <person name="La Ragione R."/>
            <person name="Hildebrand F."/>
            <person name="Pallen M.J."/>
        </authorList>
    </citation>
    <scope>NUCLEOTIDE SEQUENCE</scope>
    <source>
        <strain evidence="2">23274</strain>
    </source>
</reference>
<protein>
    <submittedName>
        <fullName evidence="2">Uncharacterized protein</fullName>
    </submittedName>
</protein>
<comment type="caution">
    <text evidence="2">The sequence shown here is derived from an EMBL/GenBank/DDBJ whole genome shotgun (WGS) entry which is preliminary data.</text>
</comment>
<evidence type="ECO:0000313" key="3">
    <source>
        <dbReference type="Proteomes" id="UP000824202"/>
    </source>
</evidence>
<dbReference type="AlphaFoldDB" id="A0A9D2ACV3"/>
<evidence type="ECO:0000256" key="1">
    <source>
        <dbReference type="SAM" id="MobiDB-lite"/>
    </source>
</evidence>
<evidence type="ECO:0000313" key="2">
    <source>
        <dbReference type="EMBL" id="HIX04182.1"/>
    </source>
</evidence>
<dbReference type="EMBL" id="DXFT01000169">
    <property type="protein sequence ID" value="HIX04182.1"/>
    <property type="molecule type" value="Genomic_DNA"/>
</dbReference>
<reference evidence="2" key="2">
    <citation type="submission" date="2021-04" db="EMBL/GenBank/DDBJ databases">
        <authorList>
            <person name="Gilroy R."/>
        </authorList>
    </citation>
    <scope>NUCLEOTIDE SEQUENCE</scope>
    <source>
        <strain evidence="2">23274</strain>
    </source>
</reference>
<sequence length="60" mass="6366">MWRGCGKEAEESKGIHSVTALVALCPALRVELEADGGMDGGHTEGKRGNSQATVEQHRTC</sequence>
<dbReference type="Proteomes" id="UP000824202">
    <property type="component" value="Unassembled WGS sequence"/>
</dbReference>
<gene>
    <name evidence="2" type="ORF">H9863_08750</name>
</gene>